<feature type="transmembrane region" description="Helical" evidence="11">
    <location>
        <begin position="108"/>
        <end position="130"/>
    </location>
</feature>
<dbReference type="PANTHER" id="PTHR24246:SF27">
    <property type="entry name" value="ADENOSINE RECEPTOR, ISOFORM A"/>
    <property type="match status" value="1"/>
</dbReference>
<dbReference type="Gene3D" id="1.20.1070.10">
    <property type="entry name" value="Rhodopsin 7-helix transmembrane proteins"/>
    <property type="match status" value="1"/>
</dbReference>
<keyword evidence="2" id="KW-1003">Cell membrane</keyword>
<dbReference type="PRINTS" id="PR00237">
    <property type="entry name" value="GPCRRHODOPSN"/>
</dbReference>
<gene>
    <name evidence="13" type="ORF">OS493_017608</name>
</gene>
<feature type="transmembrane region" description="Helical" evidence="11">
    <location>
        <begin position="32"/>
        <end position="59"/>
    </location>
</feature>
<dbReference type="OrthoDB" id="5974286at2759"/>
<evidence type="ECO:0000259" key="12">
    <source>
        <dbReference type="PROSITE" id="PS50262"/>
    </source>
</evidence>
<evidence type="ECO:0000256" key="6">
    <source>
        <dbReference type="ARBA" id="ARBA00023136"/>
    </source>
</evidence>
<evidence type="ECO:0000256" key="4">
    <source>
        <dbReference type="ARBA" id="ARBA00022989"/>
    </source>
</evidence>
<feature type="transmembrane region" description="Helical" evidence="11">
    <location>
        <begin position="151"/>
        <end position="173"/>
    </location>
</feature>
<keyword evidence="5 10" id="KW-0297">G-protein coupled receptor</keyword>
<keyword evidence="3 10" id="KW-0812">Transmembrane</keyword>
<feature type="transmembrane region" description="Helical" evidence="11">
    <location>
        <begin position="185"/>
        <end position="205"/>
    </location>
</feature>
<dbReference type="GO" id="GO:0004930">
    <property type="term" value="F:G protein-coupled receptor activity"/>
    <property type="evidence" value="ECO:0007669"/>
    <property type="project" value="UniProtKB-KW"/>
</dbReference>
<organism evidence="13 14">
    <name type="scientific">Desmophyllum pertusum</name>
    <dbReference type="NCBI Taxonomy" id="174260"/>
    <lineage>
        <taxon>Eukaryota</taxon>
        <taxon>Metazoa</taxon>
        <taxon>Cnidaria</taxon>
        <taxon>Anthozoa</taxon>
        <taxon>Hexacorallia</taxon>
        <taxon>Scleractinia</taxon>
        <taxon>Caryophylliina</taxon>
        <taxon>Caryophylliidae</taxon>
        <taxon>Desmophyllum</taxon>
    </lineage>
</organism>
<sequence length="335" mass="38769">MAAIAGHFNFWNMTSEEALNKVWLRVDKARTISATVSVVAIIMSPIIVFGNALVILSVWKDPLKNLRSSPSNFILLSMAVADLLVGLVACPLTVYWSTAIFQQEGPSFSPLLVSSFLVNVSVGHMFLLTVDRFFTLVTPLQYRVKVTNKRVGIATVTCWIYFLLFGCGLGLLQEYHVIMGTIYNLQIFCFLVSILVIYVVILCRFRRYSKTTQVKDQSRANRQMILQRERNLWKAITIVICAFLFCFMPWFITQIIIYVYLPCHRNLSFLMMFYIFSTSLMYGNSGLNPFLYAWRLPKYRDTFKHLFSLLKKRACFCNNQNRQRIEIHAYADIRL</sequence>
<feature type="transmembrane region" description="Helical" evidence="11">
    <location>
        <begin position="232"/>
        <end position="261"/>
    </location>
</feature>
<evidence type="ECO:0000256" key="5">
    <source>
        <dbReference type="ARBA" id="ARBA00023040"/>
    </source>
</evidence>
<dbReference type="Pfam" id="PF00001">
    <property type="entry name" value="7tm_1"/>
    <property type="match status" value="1"/>
</dbReference>
<dbReference type="PANTHER" id="PTHR24246">
    <property type="entry name" value="OLFACTORY RECEPTOR AND ADENOSINE RECEPTOR"/>
    <property type="match status" value="1"/>
</dbReference>
<dbReference type="SUPFAM" id="SSF81321">
    <property type="entry name" value="Family A G protein-coupled receptor-like"/>
    <property type="match status" value="1"/>
</dbReference>
<comment type="similarity">
    <text evidence="10">Belongs to the G-protein coupled receptor 1 family.</text>
</comment>
<dbReference type="PROSITE" id="PS00237">
    <property type="entry name" value="G_PROTEIN_RECEP_F1_1"/>
    <property type="match status" value="1"/>
</dbReference>
<evidence type="ECO:0000256" key="7">
    <source>
        <dbReference type="ARBA" id="ARBA00023170"/>
    </source>
</evidence>
<keyword evidence="4 11" id="KW-1133">Transmembrane helix</keyword>
<keyword evidence="14" id="KW-1185">Reference proteome</keyword>
<evidence type="ECO:0000256" key="10">
    <source>
        <dbReference type="RuleBase" id="RU000688"/>
    </source>
</evidence>
<evidence type="ECO:0000313" key="14">
    <source>
        <dbReference type="Proteomes" id="UP001163046"/>
    </source>
</evidence>
<dbReference type="Proteomes" id="UP001163046">
    <property type="component" value="Unassembled WGS sequence"/>
</dbReference>
<feature type="transmembrane region" description="Helical" evidence="11">
    <location>
        <begin position="273"/>
        <end position="294"/>
    </location>
</feature>
<comment type="caution">
    <text evidence="13">The sequence shown here is derived from an EMBL/GenBank/DDBJ whole genome shotgun (WGS) entry which is preliminary data.</text>
</comment>
<evidence type="ECO:0000256" key="8">
    <source>
        <dbReference type="ARBA" id="ARBA00023180"/>
    </source>
</evidence>
<protein>
    <recommendedName>
        <fullName evidence="12">G-protein coupled receptors family 1 profile domain-containing protein</fullName>
    </recommendedName>
</protein>
<evidence type="ECO:0000256" key="11">
    <source>
        <dbReference type="SAM" id="Phobius"/>
    </source>
</evidence>
<comment type="subcellular location">
    <subcellularLocation>
        <location evidence="1">Cell membrane</location>
        <topology evidence="1">Multi-pass membrane protein</topology>
    </subcellularLocation>
</comment>
<keyword evidence="6 11" id="KW-0472">Membrane</keyword>
<dbReference type="SMART" id="SM01381">
    <property type="entry name" value="7TM_GPCR_Srsx"/>
    <property type="match status" value="1"/>
</dbReference>
<accession>A0A9X0CXG0</accession>
<keyword evidence="8" id="KW-0325">Glycoprotein</keyword>
<dbReference type="EMBL" id="MU826359">
    <property type="protein sequence ID" value="KAJ7379110.1"/>
    <property type="molecule type" value="Genomic_DNA"/>
</dbReference>
<proteinExistence type="inferred from homology"/>
<evidence type="ECO:0000256" key="2">
    <source>
        <dbReference type="ARBA" id="ARBA00022475"/>
    </source>
</evidence>
<evidence type="ECO:0000256" key="3">
    <source>
        <dbReference type="ARBA" id="ARBA00022692"/>
    </source>
</evidence>
<feature type="domain" description="G-protein coupled receptors family 1 profile" evidence="12">
    <location>
        <begin position="50"/>
        <end position="292"/>
    </location>
</feature>
<dbReference type="InterPro" id="IPR017452">
    <property type="entry name" value="GPCR_Rhodpsn_7TM"/>
</dbReference>
<dbReference type="GO" id="GO:0005886">
    <property type="term" value="C:plasma membrane"/>
    <property type="evidence" value="ECO:0007669"/>
    <property type="project" value="UniProtKB-SubCell"/>
</dbReference>
<evidence type="ECO:0000256" key="9">
    <source>
        <dbReference type="ARBA" id="ARBA00023224"/>
    </source>
</evidence>
<dbReference type="InterPro" id="IPR000276">
    <property type="entry name" value="GPCR_Rhodpsn"/>
</dbReference>
<evidence type="ECO:0000256" key="1">
    <source>
        <dbReference type="ARBA" id="ARBA00004651"/>
    </source>
</evidence>
<dbReference type="AlphaFoldDB" id="A0A9X0CXG0"/>
<name>A0A9X0CXG0_9CNID</name>
<keyword evidence="9 10" id="KW-0807">Transducer</keyword>
<keyword evidence="7 10" id="KW-0675">Receptor</keyword>
<dbReference type="CDD" id="cd00637">
    <property type="entry name" value="7tm_classA_rhodopsin-like"/>
    <property type="match status" value="1"/>
</dbReference>
<evidence type="ECO:0000313" key="13">
    <source>
        <dbReference type="EMBL" id="KAJ7379110.1"/>
    </source>
</evidence>
<reference evidence="13" key="1">
    <citation type="submission" date="2023-01" db="EMBL/GenBank/DDBJ databases">
        <title>Genome assembly of the deep-sea coral Lophelia pertusa.</title>
        <authorList>
            <person name="Herrera S."/>
            <person name="Cordes E."/>
        </authorList>
    </citation>
    <scope>NUCLEOTIDE SEQUENCE</scope>
    <source>
        <strain evidence="13">USNM1676648</strain>
        <tissue evidence="13">Polyp</tissue>
    </source>
</reference>
<feature type="transmembrane region" description="Helical" evidence="11">
    <location>
        <begin position="71"/>
        <end position="96"/>
    </location>
</feature>
<dbReference type="PROSITE" id="PS50262">
    <property type="entry name" value="G_PROTEIN_RECEP_F1_2"/>
    <property type="match status" value="1"/>
</dbReference>